<organism evidence="1 2">
    <name type="scientific">Hexamita inflata</name>
    <dbReference type="NCBI Taxonomy" id="28002"/>
    <lineage>
        <taxon>Eukaryota</taxon>
        <taxon>Metamonada</taxon>
        <taxon>Diplomonadida</taxon>
        <taxon>Hexamitidae</taxon>
        <taxon>Hexamitinae</taxon>
        <taxon>Hexamita</taxon>
    </lineage>
</organism>
<keyword evidence="2" id="KW-1185">Reference proteome</keyword>
<protein>
    <submittedName>
        <fullName evidence="1">Hypothetical_protein</fullName>
    </submittedName>
</protein>
<name>A0ABP1GVK4_9EUKA</name>
<evidence type="ECO:0000313" key="1">
    <source>
        <dbReference type="EMBL" id="CAL5979965.1"/>
    </source>
</evidence>
<proteinExistence type="predicted"/>
<reference evidence="1 2" key="1">
    <citation type="submission" date="2024-07" db="EMBL/GenBank/DDBJ databases">
        <authorList>
            <person name="Akdeniz Z."/>
        </authorList>
    </citation>
    <scope>NUCLEOTIDE SEQUENCE [LARGE SCALE GENOMIC DNA]</scope>
</reference>
<evidence type="ECO:0000313" key="2">
    <source>
        <dbReference type="Proteomes" id="UP001642409"/>
    </source>
</evidence>
<gene>
    <name evidence="1" type="ORF">HINF_LOCUS5955</name>
</gene>
<dbReference type="EMBL" id="CAXDID020000011">
    <property type="protein sequence ID" value="CAL5979965.1"/>
    <property type="molecule type" value="Genomic_DNA"/>
</dbReference>
<accession>A0ABP1GVK4</accession>
<sequence>MSKRFLMDTLLYVRTDNPKARASLLQYTLQVASKLGPYQQELCEQVIPMMFHFDDHALSISCYTVLKNQNISFADYRCLSTKSFLQKNQIIRDDNNFELHPMDPQFIFTFLMIYNEYLQILTKKQTALRLKLSYENENEAQNRKQLQELLENNRIPAQNCEAINDFYCNCIEFKCENQKDKDKVHKLFKTGFLNKQIKLCVSILNWTVENRHAEIINHLVRILMEESADNERAIMAAQIVQQSGKYKSILESLRSAQINIQSLLKNAHLPIRFFNGQQYTYAVQKVSEFNHHQLQTLAQDIRTIEITDFDSYILQQERMIDKESFHAILLSLQDNLIPFDIIWNTQTFCDLISQQDFELIKDKKMDLLVGNCSQYMFYYNLQAQFMYENAQNQFELCGVSQNILKIFQKYYTFLSDVLVEDLKQNYQTMLKQMI</sequence>
<comment type="caution">
    <text evidence="1">The sequence shown here is derived from an EMBL/GenBank/DDBJ whole genome shotgun (WGS) entry which is preliminary data.</text>
</comment>
<dbReference type="Proteomes" id="UP001642409">
    <property type="component" value="Unassembled WGS sequence"/>
</dbReference>